<feature type="transmembrane region" description="Helical" evidence="1">
    <location>
        <begin position="56"/>
        <end position="80"/>
    </location>
</feature>
<dbReference type="Proteomes" id="UP000659654">
    <property type="component" value="Unassembled WGS sequence"/>
</dbReference>
<gene>
    <name evidence="2" type="ORF">BXYJ_LOCUS3586</name>
</gene>
<dbReference type="Proteomes" id="UP000095284">
    <property type="component" value="Unplaced"/>
</dbReference>
<evidence type="ECO:0000313" key="4">
    <source>
        <dbReference type="Proteomes" id="UP000095284"/>
    </source>
</evidence>
<proteinExistence type="predicted"/>
<keyword evidence="1" id="KW-1133">Transmembrane helix</keyword>
<feature type="transmembrane region" description="Helical" evidence="1">
    <location>
        <begin position="224"/>
        <end position="244"/>
    </location>
</feature>
<dbReference type="EMBL" id="CAJFCV020000002">
    <property type="protein sequence ID" value="CAG9095133.1"/>
    <property type="molecule type" value="Genomic_DNA"/>
</dbReference>
<dbReference type="Proteomes" id="UP000582659">
    <property type="component" value="Unassembled WGS sequence"/>
</dbReference>
<sequence>MTGNNTTAVLALDQPYENGYVIAMIFVELTILFSTVFLSAFYMSTQICRLKGSSRGVNHLFVMSNIAGIMYGVTRTILVYHNFCNFTLLDALWLQIVKTVRVVAMSWATFWLCFFCLERYFESSVFIGSETPGCCTWKVVMFSCYIGLSMGMGVLSLMRIYGVSSAMYVVTPTEMLSTIFAVAGFIVLKRALINNYKRIRFASLSRQYELSQNIRILLRFESTYKVIVFVLFLSQFALIFSYVGVEYGSLSFQLSFTAYLVFVAILFLAETVVMIIMDTGVKIYFTPQRPTEVVNMFDENLIVENNAENNFNALQQIWREPVSKQQVKQQRPRPKSHAIRRTVSPERNAAKDNYL</sequence>
<feature type="transmembrane region" description="Helical" evidence="1">
    <location>
        <begin position="20"/>
        <end position="44"/>
    </location>
</feature>
<reference evidence="6" key="1">
    <citation type="submission" date="2016-11" db="UniProtKB">
        <authorList>
            <consortium name="WormBaseParasite"/>
        </authorList>
    </citation>
    <scope>IDENTIFICATION</scope>
</reference>
<evidence type="ECO:0000256" key="1">
    <source>
        <dbReference type="SAM" id="Phobius"/>
    </source>
</evidence>
<evidence type="ECO:0000313" key="2">
    <source>
        <dbReference type="EMBL" id="CAD5214551.1"/>
    </source>
</evidence>
<accession>A0A1I7RW51</accession>
<reference evidence="3" key="2">
    <citation type="submission" date="2020-08" db="EMBL/GenBank/DDBJ databases">
        <authorList>
            <person name="Kikuchi T."/>
        </authorList>
    </citation>
    <scope>NUCLEOTIDE SEQUENCE</scope>
    <source>
        <strain evidence="2">Ka4C1</strain>
    </source>
</reference>
<name>A0A1I7RW51_BURXY</name>
<evidence type="ECO:0000313" key="6">
    <source>
        <dbReference type="WBParaSite" id="BXY_0496400.1"/>
    </source>
</evidence>
<dbReference type="OrthoDB" id="10550149at2759"/>
<dbReference type="WBParaSite" id="BXY_0496400.1">
    <property type="protein sequence ID" value="BXY_0496400.1"/>
    <property type="gene ID" value="BXY_0496400"/>
</dbReference>
<dbReference type="AlphaFoldDB" id="A0A1I7RW51"/>
<evidence type="ECO:0000313" key="3">
    <source>
        <dbReference type="EMBL" id="CAG9095133.1"/>
    </source>
</evidence>
<dbReference type="SMR" id="A0A1I7RW51"/>
<keyword evidence="1" id="KW-0812">Transmembrane</keyword>
<keyword evidence="5" id="KW-1185">Reference proteome</keyword>
<feature type="transmembrane region" description="Helical" evidence="1">
    <location>
        <begin position="139"/>
        <end position="161"/>
    </location>
</feature>
<protein>
    <submittedName>
        <fullName evidence="2">(pine wood nematode) hypothetical protein</fullName>
    </submittedName>
</protein>
<feature type="transmembrane region" description="Helical" evidence="1">
    <location>
        <begin position="100"/>
        <end position="118"/>
    </location>
</feature>
<organism evidence="4 6">
    <name type="scientific">Bursaphelenchus xylophilus</name>
    <name type="common">Pinewood nematode worm</name>
    <name type="synonym">Aphelenchoides xylophilus</name>
    <dbReference type="NCBI Taxonomy" id="6326"/>
    <lineage>
        <taxon>Eukaryota</taxon>
        <taxon>Metazoa</taxon>
        <taxon>Ecdysozoa</taxon>
        <taxon>Nematoda</taxon>
        <taxon>Chromadorea</taxon>
        <taxon>Rhabditida</taxon>
        <taxon>Tylenchina</taxon>
        <taxon>Tylenchomorpha</taxon>
        <taxon>Aphelenchoidea</taxon>
        <taxon>Aphelenchoididae</taxon>
        <taxon>Bursaphelenchus</taxon>
    </lineage>
</organism>
<dbReference type="EMBL" id="CAJFDI010000002">
    <property type="protein sequence ID" value="CAD5214551.1"/>
    <property type="molecule type" value="Genomic_DNA"/>
</dbReference>
<keyword evidence="1" id="KW-0472">Membrane</keyword>
<feature type="transmembrane region" description="Helical" evidence="1">
    <location>
        <begin position="256"/>
        <end position="277"/>
    </location>
</feature>
<evidence type="ECO:0000313" key="5">
    <source>
        <dbReference type="Proteomes" id="UP000659654"/>
    </source>
</evidence>
<feature type="transmembrane region" description="Helical" evidence="1">
    <location>
        <begin position="167"/>
        <end position="188"/>
    </location>
</feature>